<dbReference type="InterPro" id="IPR036291">
    <property type="entry name" value="NAD(P)-bd_dom_sf"/>
</dbReference>
<evidence type="ECO:0000313" key="6">
    <source>
        <dbReference type="Proteomes" id="UP001595528"/>
    </source>
</evidence>
<reference evidence="6" key="1">
    <citation type="journal article" date="2019" name="Int. J. Syst. Evol. Microbiol.">
        <title>The Global Catalogue of Microorganisms (GCM) 10K type strain sequencing project: providing services to taxonomists for standard genome sequencing and annotation.</title>
        <authorList>
            <consortium name="The Broad Institute Genomics Platform"/>
            <consortium name="The Broad Institute Genome Sequencing Center for Infectious Disease"/>
            <person name="Wu L."/>
            <person name="Ma J."/>
        </authorList>
    </citation>
    <scope>NUCLEOTIDE SEQUENCE [LARGE SCALE GENOMIC DNA]</scope>
    <source>
        <strain evidence="6">KCTC 42964</strain>
    </source>
</reference>
<comment type="similarity">
    <text evidence="1">Belongs to the short-chain dehydrogenases/reductases (SDR) family.</text>
</comment>
<protein>
    <submittedName>
        <fullName evidence="5">SDR family NAD(P)-dependent oxidoreductase</fullName>
        <ecNumber evidence="5">1.1.1.-</ecNumber>
    </submittedName>
</protein>
<dbReference type="PRINTS" id="PR00080">
    <property type="entry name" value="SDRFAMILY"/>
</dbReference>
<dbReference type="SUPFAM" id="SSF51735">
    <property type="entry name" value="NAD(P)-binding Rossmann-fold domains"/>
    <property type="match status" value="1"/>
</dbReference>
<feature type="domain" description="Ketoreductase" evidence="4">
    <location>
        <begin position="12"/>
        <end position="187"/>
    </location>
</feature>
<dbReference type="GO" id="GO:0016491">
    <property type="term" value="F:oxidoreductase activity"/>
    <property type="evidence" value="ECO:0007669"/>
    <property type="project" value="UniProtKB-KW"/>
</dbReference>
<dbReference type="InterPro" id="IPR057326">
    <property type="entry name" value="KR_dom"/>
</dbReference>
<gene>
    <name evidence="5" type="ORF">ACFOGJ_06370</name>
</gene>
<dbReference type="PROSITE" id="PS00061">
    <property type="entry name" value="ADH_SHORT"/>
    <property type="match status" value="1"/>
</dbReference>
<comment type="caution">
    <text evidence="5">The sequence shown here is derived from an EMBL/GenBank/DDBJ whole genome shotgun (WGS) entry which is preliminary data.</text>
</comment>
<dbReference type="InterPro" id="IPR020904">
    <property type="entry name" value="Sc_DH/Rdtase_CS"/>
</dbReference>
<dbReference type="Proteomes" id="UP001595528">
    <property type="component" value="Unassembled WGS sequence"/>
</dbReference>
<proteinExistence type="inferred from homology"/>
<dbReference type="PRINTS" id="PR00081">
    <property type="entry name" value="GDHRDH"/>
</dbReference>
<keyword evidence="6" id="KW-1185">Reference proteome</keyword>
<dbReference type="Pfam" id="PF13561">
    <property type="entry name" value="adh_short_C2"/>
    <property type="match status" value="1"/>
</dbReference>
<evidence type="ECO:0000313" key="5">
    <source>
        <dbReference type="EMBL" id="MFC3226844.1"/>
    </source>
</evidence>
<evidence type="ECO:0000259" key="4">
    <source>
        <dbReference type="SMART" id="SM00822"/>
    </source>
</evidence>
<dbReference type="EMBL" id="JBHRTR010000017">
    <property type="protein sequence ID" value="MFC3226844.1"/>
    <property type="molecule type" value="Genomic_DNA"/>
</dbReference>
<dbReference type="RefSeq" id="WP_379898986.1">
    <property type="nucleotide sequence ID" value="NZ_JBHRTR010000017.1"/>
</dbReference>
<name>A0ABV7KXJ9_9PROT</name>
<dbReference type="SMART" id="SM00822">
    <property type="entry name" value="PKS_KR"/>
    <property type="match status" value="1"/>
</dbReference>
<evidence type="ECO:0000256" key="2">
    <source>
        <dbReference type="ARBA" id="ARBA00023002"/>
    </source>
</evidence>
<organism evidence="5 6">
    <name type="scientific">Marinibaculum pumilum</name>
    <dbReference type="NCBI Taxonomy" id="1766165"/>
    <lineage>
        <taxon>Bacteria</taxon>
        <taxon>Pseudomonadati</taxon>
        <taxon>Pseudomonadota</taxon>
        <taxon>Alphaproteobacteria</taxon>
        <taxon>Rhodospirillales</taxon>
        <taxon>Rhodospirillaceae</taxon>
        <taxon>Marinibaculum</taxon>
    </lineage>
</organism>
<accession>A0ABV7KXJ9</accession>
<evidence type="ECO:0000256" key="1">
    <source>
        <dbReference type="ARBA" id="ARBA00006484"/>
    </source>
</evidence>
<dbReference type="InterPro" id="IPR002347">
    <property type="entry name" value="SDR_fam"/>
</dbReference>
<sequence>MTNGKTGRLAGRAAIVTGAASGIGRASAQLFAAEGAQVLAVDLPDRGLPVAHDGVDGVRCLEKSVRDADAGTAIVAAAVEAFGRLDIVFNNAGVGINALTTAMTAEQWDTTIAVNLTAVFRLCQAAVPELQKSDAPRIVNTASVMARFTDYGLPAYCASKAGVAGLTRTLALELGKFGITANYIEPGAIQTGMTAESFANEEIAAIWAKKAALRRLGRPEDIARGALFLASDDAAFVTGHGLVVDGGLTLRC</sequence>
<evidence type="ECO:0000256" key="3">
    <source>
        <dbReference type="ARBA" id="ARBA00023027"/>
    </source>
</evidence>
<keyword evidence="3" id="KW-0520">NAD</keyword>
<dbReference type="PANTHER" id="PTHR24321">
    <property type="entry name" value="DEHYDROGENASES, SHORT CHAIN"/>
    <property type="match status" value="1"/>
</dbReference>
<dbReference type="EC" id="1.1.1.-" evidence="5"/>
<dbReference type="Gene3D" id="3.40.50.720">
    <property type="entry name" value="NAD(P)-binding Rossmann-like Domain"/>
    <property type="match status" value="1"/>
</dbReference>
<keyword evidence="2 5" id="KW-0560">Oxidoreductase</keyword>
<dbReference type="PANTHER" id="PTHR24321:SF8">
    <property type="entry name" value="ESTRADIOL 17-BETA-DEHYDROGENASE 8-RELATED"/>
    <property type="match status" value="1"/>
</dbReference>